<name>A0A6J3MLU2_9PEZI</name>
<dbReference type="InterPro" id="IPR015814">
    <property type="entry name" value="Pgluconate_DH_NAD-bd_C"/>
</dbReference>
<feature type="domain" description="Phosphogluconate dehydrogenase NAD-binding putative C-terminal" evidence="2">
    <location>
        <begin position="227"/>
        <end position="299"/>
    </location>
</feature>
<feature type="region of interest" description="Disordered" evidence="1">
    <location>
        <begin position="162"/>
        <end position="182"/>
    </location>
</feature>
<organism evidence="4">
    <name type="scientific">Dissoconium aciculare CBS 342.82</name>
    <dbReference type="NCBI Taxonomy" id="1314786"/>
    <lineage>
        <taxon>Eukaryota</taxon>
        <taxon>Fungi</taxon>
        <taxon>Dikarya</taxon>
        <taxon>Ascomycota</taxon>
        <taxon>Pezizomycotina</taxon>
        <taxon>Dothideomycetes</taxon>
        <taxon>Dothideomycetidae</taxon>
        <taxon>Mycosphaerellales</taxon>
        <taxon>Dissoconiaceae</taxon>
        <taxon>Dissoconium</taxon>
    </lineage>
</organism>
<evidence type="ECO:0000313" key="3">
    <source>
        <dbReference type="Proteomes" id="UP000504637"/>
    </source>
</evidence>
<reference evidence="4" key="2">
    <citation type="submission" date="2020-04" db="EMBL/GenBank/DDBJ databases">
        <authorList>
            <consortium name="NCBI Genome Project"/>
        </authorList>
    </citation>
    <scope>NUCLEOTIDE SEQUENCE</scope>
    <source>
        <strain evidence="4">CBS 342.82</strain>
    </source>
</reference>
<dbReference type="InterPro" id="IPR013328">
    <property type="entry name" value="6PGD_dom2"/>
</dbReference>
<dbReference type="InterPro" id="IPR036291">
    <property type="entry name" value="NAD(P)-bd_dom_sf"/>
</dbReference>
<dbReference type="Gene3D" id="1.10.1040.10">
    <property type="entry name" value="N-(1-d-carboxylethyl)-l-norvaline Dehydrogenase, domain 2"/>
    <property type="match status" value="1"/>
</dbReference>
<dbReference type="Gene3D" id="3.40.50.720">
    <property type="entry name" value="NAD(P)-binding Rossmann-like Domain"/>
    <property type="match status" value="1"/>
</dbReference>
<feature type="region of interest" description="Disordered" evidence="1">
    <location>
        <begin position="38"/>
        <end position="57"/>
    </location>
</feature>
<dbReference type="InterPro" id="IPR008927">
    <property type="entry name" value="6-PGluconate_DH-like_C_sf"/>
</dbReference>
<reference evidence="4" key="3">
    <citation type="submission" date="2025-08" db="UniProtKB">
        <authorList>
            <consortium name="RefSeq"/>
        </authorList>
    </citation>
    <scope>IDENTIFICATION</scope>
    <source>
        <strain evidence="4">CBS 342.82</strain>
    </source>
</reference>
<feature type="region of interest" description="Disordered" evidence="1">
    <location>
        <begin position="305"/>
        <end position="333"/>
    </location>
</feature>
<gene>
    <name evidence="4" type="ORF">K489DRAFT_309876</name>
</gene>
<evidence type="ECO:0000256" key="1">
    <source>
        <dbReference type="SAM" id="MobiDB-lite"/>
    </source>
</evidence>
<dbReference type="AlphaFoldDB" id="A0A6J3MLU2"/>
<dbReference type="Pfam" id="PF09130">
    <property type="entry name" value="DUF1932"/>
    <property type="match status" value="1"/>
</dbReference>
<dbReference type="GeneID" id="54358464"/>
<keyword evidence="3" id="KW-1185">Reference proteome</keyword>
<dbReference type="OrthoDB" id="9988102at2759"/>
<dbReference type="SUPFAM" id="SSF51735">
    <property type="entry name" value="NAD(P)-binding Rossmann-fold domains"/>
    <property type="match status" value="1"/>
</dbReference>
<evidence type="ECO:0000313" key="4">
    <source>
        <dbReference type="RefSeq" id="XP_033464993.1"/>
    </source>
</evidence>
<dbReference type="RefSeq" id="XP_033464993.1">
    <property type="nucleotide sequence ID" value="XM_033600664.1"/>
</dbReference>
<sequence length="355" mass="37923">MARPTIAIVSIGDMGLGVAKLLMANNYRVITNVADRRLKSQSNHPDPNIYSQATQDRAQNNSIETISNDLDLCNTADIVLSIVPPRDALATAQRIAAASQHAAFQHKNDINPLYYLDLNAISPDSARRIHSLFNDATSAILSIDGGIIGGPPHLTSEGTWYKPSIPTSGPHRLPYPSSPGTSEPSLAEVLNIKHIGPTIGTATGLKMCFAALTKGMTALALQSFTTAQNLGVLDELHKHLEMMAPAIGVRCRKGVVSMVPKAYRWVAEMDEIAATFHSDGGFAEDEAIFTSIARVYQSVADDVASSKQSESSSAEKDAATANAHQSSPPLPETVEKVVAMTAKGNETRRARAKSI</sequence>
<accession>A0A6J3MLU2</accession>
<dbReference type="Proteomes" id="UP000504637">
    <property type="component" value="Unplaced"/>
</dbReference>
<dbReference type="SUPFAM" id="SSF48179">
    <property type="entry name" value="6-phosphogluconate dehydrogenase C-terminal domain-like"/>
    <property type="match status" value="1"/>
</dbReference>
<protein>
    <submittedName>
        <fullName evidence="4">6-phosphogluconate dehydrogenase C-terminal domain-like protein</fullName>
    </submittedName>
</protein>
<evidence type="ECO:0000259" key="2">
    <source>
        <dbReference type="Pfam" id="PF09130"/>
    </source>
</evidence>
<reference evidence="4" key="1">
    <citation type="submission" date="2020-01" db="EMBL/GenBank/DDBJ databases">
        <authorList>
            <consortium name="DOE Joint Genome Institute"/>
            <person name="Haridas S."/>
            <person name="Albert R."/>
            <person name="Binder M."/>
            <person name="Bloem J."/>
            <person name="Labutti K."/>
            <person name="Salamov A."/>
            <person name="Andreopoulos B."/>
            <person name="Baker S.E."/>
            <person name="Barry K."/>
            <person name="Bills G."/>
            <person name="Bluhm B.H."/>
            <person name="Cannon C."/>
            <person name="Castanera R."/>
            <person name="Culley D.E."/>
            <person name="Daum C."/>
            <person name="Ezra D."/>
            <person name="Gonzalez J.B."/>
            <person name="Henrissat B."/>
            <person name="Kuo A."/>
            <person name="Liang C."/>
            <person name="Lipzen A."/>
            <person name="Lutzoni F."/>
            <person name="Magnuson J."/>
            <person name="Mondo S."/>
            <person name="Nolan M."/>
            <person name="Ohm R."/>
            <person name="Pangilinan J."/>
            <person name="Park H.-J."/>
            <person name="Ramirez L."/>
            <person name="Alfaro M."/>
            <person name="Sun H."/>
            <person name="Tritt A."/>
            <person name="Yoshinaga Y."/>
            <person name="Zwiers L.-H."/>
            <person name="Turgeon B.G."/>
            <person name="Goodwin S.B."/>
            <person name="Spatafora J.W."/>
            <person name="Crous P.W."/>
            <person name="Grigoriev I.V."/>
        </authorList>
    </citation>
    <scope>NUCLEOTIDE SEQUENCE</scope>
    <source>
        <strain evidence="4">CBS 342.82</strain>
    </source>
</reference>
<proteinExistence type="predicted"/>
<feature type="compositionally biased region" description="Polar residues" evidence="1">
    <location>
        <begin position="40"/>
        <end position="57"/>
    </location>
</feature>